<proteinExistence type="predicted"/>
<dbReference type="SUPFAM" id="SSF46689">
    <property type="entry name" value="Homeodomain-like"/>
    <property type="match status" value="1"/>
</dbReference>
<dbReference type="EnsemblMetazoa" id="XM_038189359.1">
    <property type="protein sequence ID" value="XP_038045287.1"/>
    <property type="gene ID" value="LOC119719893"/>
</dbReference>
<dbReference type="FunFam" id="1.10.10.60:FF:000450">
    <property type="entry name" value="Homeobox protein notochord"/>
    <property type="match status" value="1"/>
</dbReference>
<dbReference type="GO" id="GO:0000981">
    <property type="term" value="F:DNA-binding transcription factor activity, RNA polymerase II-specific"/>
    <property type="evidence" value="ECO:0007669"/>
    <property type="project" value="InterPro"/>
</dbReference>
<evidence type="ECO:0000256" key="6">
    <source>
        <dbReference type="ARBA" id="ARBA00023155"/>
    </source>
</evidence>
<dbReference type="GO" id="GO:0005634">
    <property type="term" value="C:nucleus"/>
    <property type="evidence" value="ECO:0007669"/>
    <property type="project" value="UniProtKB-SubCell"/>
</dbReference>
<evidence type="ECO:0000313" key="13">
    <source>
        <dbReference type="EnsemblMetazoa" id="XP_038045287.1"/>
    </source>
</evidence>
<keyword evidence="6 9" id="KW-0371">Homeobox</keyword>
<evidence type="ECO:0000256" key="10">
    <source>
        <dbReference type="RuleBase" id="RU000682"/>
    </source>
</evidence>
<dbReference type="InterPro" id="IPR009057">
    <property type="entry name" value="Homeodomain-like_sf"/>
</dbReference>
<dbReference type="InterPro" id="IPR001356">
    <property type="entry name" value="HD"/>
</dbReference>
<keyword evidence="5 9" id="KW-0238">DNA-binding</keyword>
<evidence type="ECO:0000259" key="12">
    <source>
        <dbReference type="PROSITE" id="PS50071"/>
    </source>
</evidence>
<dbReference type="OMA" id="EPFEVIN"/>
<keyword evidence="8 9" id="KW-0539">Nucleus</keyword>
<dbReference type="Pfam" id="PF00046">
    <property type="entry name" value="Homeodomain"/>
    <property type="match status" value="1"/>
</dbReference>
<dbReference type="RefSeq" id="XP_038045287.1">
    <property type="nucleotide sequence ID" value="XM_038189359.1"/>
</dbReference>
<keyword evidence="3" id="KW-0678">Repressor</keyword>
<dbReference type="GeneID" id="119719893"/>
<feature type="region of interest" description="Disordered" evidence="11">
    <location>
        <begin position="259"/>
        <end position="308"/>
    </location>
</feature>
<dbReference type="OrthoDB" id="6159439at2759"/>
<dbReference type="GO" id="GO:0007417">
    <property type="term" value="P:central nervous system development"/>
    <property type="evidence" value="ECO:0007669"/>
    <property type="project" value="TreeGrafter"/>
</dbReference>
<dbReference type="SMART" id="SM00389">
    <property type="entry name" value="HOX"/>
    <property type="match status" value="1"/>
</dbReference>
<dbReference type="InterPro" id="IPR050877">
    <property type="entry name" value="EMX-VAX-Noto_Homeobox_TFs"/>
</dbReference>
<evidence type="ECO:0000256" key="1">
    <source>
        <dbReference type="ARBA" id="ARBA00004123"/>
    </source>
</evidence>
<dbReference type="GO" id="GO:0030182">
    <property type="term" value="P:neuron differentiation"/>
    <property type="evidence" value="ECO:0007669"/>
    <property type="project" value="TreeGrafter"/>
</dbReference>
<dbReference type="PROSITE" id="PS00027">
    <property type="entry name" value="HOMEOBOX_1"/>
    <property type="match status" value="1"/>
</dbReference>
<feature type="domain" description="Homeobox" evidence="12">
    <location>
        <begin position="186"/>
        <end position="246"/>
    </location>
</feature>
<keyword evidence="14" id="KW-1185">Reference proteome</keyword>
<evidence type="ECO:0000256" key="5">
    <source>
        <dbReference type="ARBA" id="ARBA00023125"/>
    </source>
</evidence>
<dbReference type="CDD" id="cd00086">
    <property type="entry name" value="homeodomain"/>
    <property type="match status" value="1"/>
</dbReference>
<accession>A0A913Z0U6</accession>
<reference evidence="13" key="1">
    <citation type="submission" date="2022-11" db="UniProtKB">
        <authorList>
            <consortium name="EnsemblMetazoa"/>
        </authorList>
    </citation>
    <scope>IDENTIFICATION</scope>
</reference>
<dbReference type="PANTHER" id="PTHR24339:SF67">
    <property type="entry name" value="GNOT1 HOMEODOMAIN PROTEIN-RELATED"/>
    <property type="match status" value="1"/>
</dbReference>
<organism evidence="13 14">
    <name type="scientific">Patiria miniata</name>
    <name type="common">Bat star</name>
    <name type="synonym">Asterina miniata</name>
    <dbReference type="NCBI Taxonomy" id="46514"/>
    <lineage>
        <taxon>Eukaryota</taxon>
        <taxon>Metazoa</taxon>
        <taxon>Echinodermata</taxon>
        <taxon>Eleutherozoa</taxon>
        <taxon>Asterozoa</taxon>
        <taxon>Asteroidea</taxon>
        <taxon>Valvatacea</taxon>
        <taxon>Valvatida</taxon>
        <taxon>Asterinidae</taxon>
        <taxon>Patiria</taxon>
    </lineage>
</organism>
<evidence type="ECO:0000256" key="11">
    <source>
        <dbReference type="SAM" id="MobiDB-lite"/>
    </source>
</evidence>
<evidence type="ECO:0000256" key="8">
    <source>
        <dbReference type="ARBA" id="ARBA00023242"/>
    </source>
</evidence>
<dbReference type="PROSITE" id="PS50071">
    <property type="entry name" value="HOMEOBOX_2"/>
    <property type="match status" value="1"/>
</dbReference>
<comment type="subcellular location">
    <subcellularLocation>
        <location evidence="1 9 10">Nucleus</location>
    </subcellularLocation>
</comment>
<evidence type="ECO:0000256" key="3">
    <source>
        <dbReference type="ARBA" id="ARBA00022491"/>
    </source>
</evidence>
<evidence type="ECO:0000256" key="4">
    <source>
        <dbReference type="ARBA" id="ARBA00023015"/>
    </source>
</evidence>
<keyword evidence="2" id="KW-0217">Developmental protein</keyword>
<keyword evidence="4" id="KW-0805">Transcription regulation</keyword>
<keyword evidence="7" id="KW-0804">Transcription</keyword>
<feature type="DNA-binding region" description="Homeobox" evidence="9">
    <location>
        <begin position="188"/>
        <end position="247"/>
    </location>
</feature>
<dbReference type="Proteomes" id="UP000887568">
    <property type="component" value="Unplaced"/>
</dbReference>
<evidence type="ECO:0000313" key="14">
    <source>
        <dbReference type="Proteomes" id="UP000887568"/>
    </source>
</evidence>
<dbReference type="AlphaFoldDB" id="A0A913Z0U6"/>
<name>A0A913Z0U6_PATMI</name>
<evidence type="ECO:0000256" key="7">
    <source>
        <dbReference type="ARBA" id="ARBA00023163"/>
    </source>
</evidence>
<evidence type="ECO:0000256" key="9">
    <source>
        <dbReference type="PROSITE-ProRule" id="PRU00108"/>
    </source>
</evidence>
<dbReference type="GO" id="GO:0000978">
    <property type="term" value="F:RNA polymerase II cis-regulatory region sequence-specific DNA binding"/>
    <property type="evidence" value="ECO:0007669"/>
    <property type="project" value="TreeGrafter"/>
</dbReference>
<sequence>MLSPEAYPTLYPFSPPVWPGAVLSQLPYRAMILTHPHAYTTSSKRHRHRGQRRNRPSSFTIDAILGLREEDTDTKHYEGAVDEPDLRRQLATSDGIKVPSLHRSLPAAHIALYPGSTYFAPPLSGGRTILRSDEFGEKVKDFNFLEPFKATDSDRKIKDRHEMCPGMERAVPPDMDWRSEVPELTSKPKRVRTIFTQEQLDRLETEFARQQYMVGTERLYLAAQLDLSESQVKVWFQNRRIKWRKQNLESQQEKLAQYRAMREKERQARAQDKDDQLAETRTTDDVTDDVTDEDKTSRDEGVAFMTAEDSTSICSAKSSVGIPAPDPV</sequence>
<dbReference type="PANTHER" id="PTHR24339">
    <property type="entry name" value="HOMEOBOX PROTEIN EMX-RELATED"/>
    <property type="match status" value="1"/>
</dbReference>
<dbReference type="InterPro" id="IPR017970">
    <property type="entry name" value="Homeobox_CS"/>
</dbReference>
<dbReference type="Gene3D" id="1.10.10.60">
    <property type="entry name" value="Homeodomain-like"/>
    <property type="match status" value="1"/>
</dbReference>
<feature type="compositionally biased region" description="Basic and acidic residues" evidence="11">
    <location>
        <begin position="260"/>
        <end position="284"/>
    </location>
</feature>
<protein>
    <recommendedName>
        <fullName evidence="12">Homeobox domain-containing protein</fullName>
    </recommendedName>
</protein>
<evidence type="ECO:0000256" key="2">
    <source>
        <dbReference type="ARBA" id="ARBA00022473"/>
    </source>
</evidence>